<dbReference type="Proteomes" id="UP000010482">
    <property type="component" value="Chromosome"/>
</dbReference>
<evidence type="ECO:0000256" key="1">
    <source>
        <dbReference type="SAM" id="MobiDB-lite"/>
    </source>
</evidence>
<feature type="domain" description="HTH merR-type" evidence="2">
    <location>
        <begin position="44"/>
        <end position="100"/>
    </location>
</feature>
<dbReference type="SUPFAM" id="SSF46955">
    <property type="entry name" value="Putative DNA-binding domain"/>
    <property type="match status" value="1"/>
</dbReference>
<dbReference type="Gene3D" id="1.10.1660.10">
    <property type="match status" value="1"/>
</dbReference>
<feature type="compositionally biased region" description="Polar residues" evidence="1">
    <location>
        <begin position="152"/>
        <end position="169"/>
    </location>
</feature>
<dbReference type="InterPro" id="IPR000551">
    <property type="entry name" value="MerR-type_HTH_dom"/>
</dbReference>
<dbReference type="GO" id="GO:0003677">
    <property type="term" value="F:DNA binding"/>
    <property type="evidence" value="ECO:0007669"/>
    <property type="project" value="InterPro"/>
</dbReference>
<dbReference type="OrthoDB" id="531611at2"/>
<name>K9YY55_DACS8</name>
<evidence type="ECO:0000313" key="4">
    <source>
        <dbReference type="Proteomes" id="UP000010482"/>
    </source>
</evidence>
<dbReference type="AlphaFoldDB" id="K9YY55"/>
<dbReference type="RefSeq" id="WP_015230855.1">
    <property type="nucleotide sequence ID" value="NC_019780.1"/>
</dbReference>
<accession>K9YY55</accession>
<dbReference type="eggNOG" id="COG0789">
    <property type="taxonomic scope" value="Bacteria"/>
</dbReference>
<protein>
    <recommendedName>
        <fullName evidence="2">HTH merR-type domain-containing protein</fullName>
    </recommendedName>
</protein>
<dbReference type="Pfam" id="PF13411">
    <property type="entry name" value="MerR_1"/>
    <property type="match status" value="1"/>
</dbReference>
<feature type="region of interest" description="Disordered" evidence="1">
    <location>
        <begin position="141"/>
        <end position="169"/>
    </location>
</feature>
<dbReference type="GO" id="GO:0006355">
    <property type="term" value="P:regulation of DNA-templated transcription"/>
    <property type="evidence" value="ECO:0007669"/>
    <property type="project" value="InterPro"/>
</dbReference>
<dbReference type="STRING" id="13035.Dacsa_3382"/>
<reference evidence="3" key="1">
    <citation type="submission" date="2012-04" db="EMBL/GenBank/DDBJ databases">
        <title>Finished genome of Dactylococcopsis salina PCC 8305.</title>
        <authorList>
            <consortium name="US DOE Joint Genome Institute"/>
            <person name="Gugger M."/>
            <person name="Coursin T."/>
            <person name="Rippka R."/>
            <person name="Tandeau De Marsac N."/>
            <person name="Huntemann M."/>
            <person name="Wei C.-L."/>
            <person name="Han J."/>
            <person name="Detter J.C."/>
            <person name="Han C."/>
            <person name="Tapia R."/>
            <person name="Daligault H."/>
            <person name="Chen A."/>
            <person name="Krypides N."/>
            <person name="Mavromatis K."/>
            <person name="Markowitz V."/>
            <person name="Szeto E."/>
            <person name="Ivanova N."/>
            <person name="Ovchinnikova G."/>
            <person name="Pagani I."/>
            <person name="Pati A."/>
            <person name="Goodwin L."/>
            <person name="Peters L."/>
            <person name="Pitluck S."/>
            <person name="Woyke T."/>
            <person name="Kerfeld C."/>
        </authorList>
    </citation>
    <scope>NUCLEOTIDE SEQUENCE [LARGE SCALE GENOMIC DNA]</scope>
    <source>
        <strain evidence="3">PCC 8305</strain>
    </source>
</reference>
<dbReference type="EMBL" id="CP003944">
    <property type="protein sequence ID" value="AFZ51881.1"/>
    <property type="molecule type" value="Genomic_DNA"/>
</dbReference>
<proteinExistence type="predicted"/>
<sequence>MNTLEQWANQTPQWSLEEFVEVINQLLPQFLPLTKNNSKVRPEITPRLVRHYTTVGMVDEPKKAGKYAIYTYRHLLQLLLVRRLLAEGMSANVINDLARQKNNKELKNWLTGDVQLDVFSPEESSNSALEYLQKLRHRQSASQPQLREESFSDQQYSVPSSPEKSKQVTSSQWTRWEIVPGLELHIRSDFKFPKTLNQQEQLLAKIKNLIQTLSIKKTRQ</sequence>
<dbReference type="PATRIC" id="fig|13035.3.peg.3833"/>
<dbReference type="SMART" id="SM00422">
    <property type="entry name" value="HTH_MERR"/>
    <property type="match status" value="1"/>
</dbReference>
<evidence type="ECO:0000313" key="3">
    <source>
        <dbReference type="EMBL" id="AFZ51881.1"/>
    </source>
</evidence>
<gene>
    <name evidence="3" type="ORF">Dacsa_3382</name>
</gene>
<evidence type="ECO:0000259" key="2">
    <source>
        <dbReference type="PROSITE" id="PS50937"/>
    </source>
</evidence>
<keyword evidence="4" id="KW-1185">Reference proteome</keyword>
<organism evidence="3 4">
    <name type="scientific">Dactylococcopsis salina (strain PCC 8305)</name>
    <name type="common">Myxobactron salinum</name>
    <dbReference type="NCBI Taxonomy" id="13035"/>
    <lineage>
        <taxon>Bacteria</taxon>
        <taxon>Bacillati</taxon>
        <taxon>Cyanobacteriota</taxon>
        <taxon>Cyanophyceae</taxon>
        <taxon>Nodosilineales</taxon>
        <taxon>Cymatolegaceae</taxon>
        <taxon>Dactylococcopsis</taxon>
    </lineage>
</organism>
<dbReference type="HOGENOM" id="CLU_1304390_0_0_3"/>
<dbReference type="KEGG" id="dsl:Dacsa_3382"/>
<dbReference type="InterPro" id="IPR009061">
    <property type="entry name" value="DNA-bd_dom_put_sf"/>
</dbReference>
<dbReference type="PROSITE" id="PS50937">
    <property type="entry name" value="HTH_MERR_2"/>
    <property type="match status" value="1"/>
</dbReference>